<sequence>MAAPGMSHGKRKGHRSTQERHQERHLDQNWRQPLRSGSPGTSHVNGNSPYASLKRDSNASPADLEFKKNVDFLQREWRKCEAELKSRKDTITQYVDRNPDKPDWPGVDLDAFLESVHHLQQQQQLQ</sequence>
<name>A0A2B4RUI5_STYPI</name>
<feature type="region of interest" description="Disordered" evidence="1">
    <location>
        <begin position="1"/>
        <end position="63"/>
    </location>
</feature>
<dbReference type="Proteomes" id="UP000225706">
    <property type="component" value="Unassembled WGS sequence"/>
</dbReference>
<dbReference type="OrthoDB" id="5970486at2759"/>
<gene>
    <name evidence="2" type="ORF">AWC38_SpisGene15363</name>
</gene>
<comment type="caution">
    <text evidence="2">The sequence shown here is derived from an EMBL/GenBank/DDBJ whole genome shotgun (WGS) entry which is preliminary data.</text>
</comment>
<accession>A0A2B4RUI5</accession>
<proteinExistence type="predicted"/>
<organism evidence="2 3">
    <name type="scientific">Stylophora pistillata</name>
    <name type="common">Smooth cauliflower coral</name>
    <dbReference type="NCBI Taxonomy" id="50429"/>
    <lineage>
        <taxon>Eukaryota</taxon>
        <taxon>Metazoa</taxon>
        <taxon>Cnidaria</taxon>
        <taxon>Anthozoa</taxon>
        <taxon>Hexacorallia</taxon>
        <taxon>Scleractinia</taxon>
        <taxon>Astrocoeniina</taxon>
        <taxon>Pocilloporidae</taxon>
        <taxon>Stylophora</taxon>
    </lineage>
</organism>
<feature type="compositionally biased region" description="Basic and acidic residues" evidence="1">
    <location>
        <begin position="16"/>
        <end position="28"/>
    </location>
</feature>
<evidence type="ECO:0000313" key="2">
    <source>
        <dbReference type="EMBL" id="PFX20220.1"/>
    </source>
</evidence>
<dbReference type="EMBL" id="LSMT01000326">
    <property type="protein sequence ID" value="PFX20220.1"/>
    <property type="molecule type" value="Genomic_DNA"/>
</dbReference>
<protein>
    <submittedName>
        <fullName evidence="2">Uncharacterized protein</fullName>
    </submittedName>
</protein>
<evidence type="ECO:0000313" key="3">
    <source>
        <dbReference type="Proteomes" id="UP000225706"/>
    </source>
</evidence>
<keyword evidence="3" id="KW-1185">Reference proteome</keyword>
<evidence type="ECO:0000256" key="1">
    <source>
        <dbReference type="SAM" id="MobiDB-lite"/>
    </source>
</evidence>
<feature type="compositionally biased region" description="Polar residues" evidence="1">
    <location>
        <begin position="38"/>
        <end position="50"/>
    </location>
</feature>
<reference evidence="3" key="1">
    <citation type="journal article" date="2017" name="bioRxiv">
        <title>Comparative analysis of the genomes of Stylophora pistillata and Acropora digitifera provides evidence for extensive differences between species of corals.</title>
        <authorList>
            <person name="Voolstra C.R."/>
            <person name="Li Y."/>
            <person name="Liew Y.J."/>
            <person name="Baumgarten S."/>
            <person name="Zoccola D."/>
            <person name="Flot J.-F."/>
            <person name="Tambutte S."/>
            <person name="Allemand D."/>
            <person name="Aranda M."/>
        </authorList>
    </citation>
    <scope>NUCLEOTIDE SEQUENCE [LARGE SCALE GENOMIC DNA]</scope>
</reference>
<dbReference type="AlphaFoldDB" id="A0A2B4RUI5"/>